<accession>A0A2I0K5W5</accession>
<dbReference type="Proteomes" id="UP000233551">
    <property type="component" value="Unassembled WGS sequence"/>
</dbReference>
<keyword evidence="2" id="KW-1185">Reference proteome</keyword>
<gene>
    <name evidence="1" type="ORF">CRG98_015712</name>
</gene>
<evidence type="ECO:0000313" key="1">
    <source>
        <dbReference type="EMBL" id="PKI63931.1"/>
    </source>
</evidence>
<name>A0A2I0K5W5_PUNGR</name>
<protein>
    <submittedName>
        <fullName evidence="1">Uncharacterized protein</fullName>
    </submittedName>
</protein>
<dbReference type="AlphaFoldDB" id="A0A2I0K5W5"/>
<reference evidence="1 2" key="1">
    <citation type="submission" date="2017-11" db="EMBL/GenBank/DDBJ databases">
        <title>De-novo sequencing of pomegranate (Punica granatum L.) genome.</title>
        <authorList>
            <person name="Akparov Z."/>
            <person name="Amiraslanov A."/>
            <person name="Hajiyeva S."/>
            <person name="Abbasov M."/>
            <person name="Kaur K."/>
            <person name="Hamwieh A."/>
            <person name="Solovyev V."/>
            <person name="Salamov A."/>
            <person name="Braich B."/>
            <person name="Kosarev P."/>
            <person name="Mahmoud A."/>
            <person name="Hajiyev E."/>
            <person name="Babayeva S."/>
            <person name="Izzatullayeva V."/>
            <person name="Mammadov A."/>
            <person name="Mammadov A."/>
            <person name="Sharifova S."/>
            <person name="Ojaghi J."/>
            <person name="Eynullazada K."/>
            <person name="Bayramov B."/>
            <person name="Abdulazimova A."/>
            <person name="Shahmuradov I."/>
        </authorList>
    </citation>
    <scope>NUCLEOTIDE SEQUENCE [LARGE SCALE GENOMIC DNA]</scope>
    <source>
        <strain evidence="2">cv. AG2017</strain>
        <tissue evidence="1">Leaf</tissue>
    </source>
</reference>
<organism evidence="1 2">
    <name type="scientific">Punica granatum</name>
    <name type="common">Pomegranate</name>
    <dbReference type="NCBI Taxonomy" id="22663"/>
    <lineage>
        <taxon>Eukaryota</taxon>
        <taxon>Viridiplantae</taxon>
        <taxon>Streptophyta</taxon>
        <taxon>Embryophyta</taxon>
        <taxon>Tracheophyta</taxon>
        <taxon>Spermatophyta</taxon>
        <taxon>Magnoliopsida</taxon>
        <taxon>eudicotyledons</taxon>
        <taxon>Gunneridae</taxon>
        <taxon>Pentapetalae</taxon>
        <taxon>rosids</taxon>
        <taxon>malvids</taxon>
        <taxon>Myrtales</taxon>
        <taxon>Lythraceae</taxon>
        <taxon>Punica</taxon>
    </lineage>
</organism>
<sequence length="234" mass="25855">MHINECEREFKEECVLNGWLVATADCGVGPFFGRRCNRASNSRGRWVGICSVWSGCLQSLWREGWASIAMICTKVSALLIVVVLDSNYFSMVISYNGKRKNDEGARSLKYNAILENEIISPSSTTLGVRVTIAVESIGSKRGPGGDVYPKAIVGIGLEIRMGLLLDAWFGATTTVLPKDGGPRLKGINSLKLGRILFKVEAAVELRCAPTLNPYLTWVSYHRSWVATHRYVVLR</sequence>
<evidence type="ECO:0000313" key="2">
    <source>
        <dbReference type="Proteomes" id="UP000233551"/>
    </source>
</evidence>
<comment type="caution">
    <text evidence="1">The sequence shown here is derived from an EMBL/GenBank/DDBJ whole genome shotgun (WGS) entry which is preliminary data.</text>
</comment>
<proteinExistence type="predicted"/>
<dbReference type="EMBL" id="PGOL01000865">
    <property type="protein sequence ID" value="PKI63931.1"/>
    <property type="molecule type" value="Genomic_DNA"/>
</dbReference>